<gene>
    <name evidence="1" type="ORF">METZ01_LOCUS193911</name>
</gene>
<accession>A0A382DU31</accession>
<sequence>VIFIAASLGERTICHPDLSRADSANSKGCPFPSTYALFNFFSSGSKVRLELLNFVLSP</sequence>
<dbReference type="AlphaFoldDB" id="A0A382DU31"/>
<organism evidence="1">
    <name type="scientific">marine metagenome</name>
    <dbReference type="NCBI Taxonomy" id="408172"/>
    <lineage>
        <taxon>unclassified sequences</taxon>
        <taxon>metagenomes</taxon>
        <taxon>ecological metagenomes</taxon>
    </lineage>
</organism>
<evidence type="ECO:0000313" key="1">
    <source>
        <dbReference type="EMBL" id="SVB41057.1"/>
    </source>
</evidence>
<feature type="non-terminal residue" evidence="1">
    <location>
        <position position="1"/>
    </location>
</feature>
<reference evidence="1" key="1">
    <citation type="submission" date="2018-05" db="EMBL/GenBank/DDBJ databases">
        <authorList>
            <person name="Lanie J.A."/>
            <person name="Ng W.-L."/>
            <person name="Kazmierczak K.M."/>
            <person name="Andrzejewski T.M."/>
            <person name="Davidsen T.M."/>
            <person name="Wayne K.J."/>
            <person name="Tettelin H."/>
            <person name="Glass J.I."/>
            <person name="Rusch D."/>
            <person name="Podicherti R."/>
            <person name="Tsui H.-C.T."/>
            <person name="Winkler M.E."/>
        </authorList>
    </citation>
    <scope>NUCLEOTIDE SEQUENCE</scope>
</reference>
<protein>
    <submittedName>
        <fullName evidence="1">Uncharacterized protein</fullName>
    </submittedName>
</protein>
<dbReference type="EMBL" id="UINC01040748">
    <property type="protein sequence ID" value="SVB41057.1"/>
    <property type="molecule type" value="Genomic_DNA"/>
</dbReference>
<feature type="non-terminal residue" evidence="1">
    <location>
        <position position="58"/>
    </location>
</feature>
<proteinExistence type="predicted"/>
<name>A0A382DU31_9ZZZZ</name>